<dbReference type="Proteomes" id="UP000199473">
    <property type="component" value="Unassembled WGS sequence"/>
</dbReference>
<organism evidence="2 3">
    <name type="scientific">Falsiroseomonas stagni DSM 19981</name>
    <dbReference type="NCBI Taxonomy" id="1123062"/>
    <lineage>
        <taxon>Bacteria</taxon>
        <taxon>Pseudomonadati</taxon>
        <taxon>Pseudomonadota</taxon>
        <taxon>Alphaproteobacteria</taxon>
        <taxon>Acetobacterales</taxon>
        <taxon>Roseomonadaceae</taxon>
        <taxon>Falsiroseomonas</taxon>
    </lineage>
</organism>
<keyword evidence="3" id="KW-1185">Reference proteome</keyword>
<dbReference type="EMBL" id="FOSQ01000025">
    <property type="protein sequence ID" value="SFL13881.1"/>
    <property type="molecule type" value="Genomic_DNA"/>
</dbReference>
<dbReference type="AlphaFoldDB" id="A0A1I4FBW6"/>
<proteinExistence type="predicted"/>
<dbReference type="RefSeq" id="WP_139226229.1">
    <property type="nucleotide sequence ID" value="NZ_FOSQ01000025.1"/>
</dbReference>
<sequence length="106" mass="11765">MQPMTKWKLKMAFSVIIDGVDLLFGLIPGVGHAGEFIGIFFAMILWGWRGGIYGLEMLDVTNVADGFIPTASLIGWSKKADYEARQLQWHARNRPASSSTTFTLAE</sequence>
<evidence type="ECO:0000313" key="2">
    <source>
        <dbReference type="EMBL" id="SFL13881.1"/>
    </source>
</evidence>
<evidence type="ECO:0000256" key="1">
    <source>
        <dbReference type="SAM" id="Phobius"/>
    </source>
</evidence>
<name>A0A1I4FBW6_9PROT</name>
<gene>
    <name evidence="2" type="ORF">SAMN02745775_12510</name>
</gene>
<feature type="transmembrane region" description="Helical" evidence="1">
    <location>
        <begin position="12"/>
        <end position="30"/>
    </location>
</feature>
<dbReference type="OrthoDB" id="8480793at2"/>
<keyword evidence="1" id="KW-1133">Transmembrane helix</keyword>
<keyword evidence="1" id="KW-0472">Membrane</keyword>
<evidence type="ECO:0000313" key="3">
    <source>
        <dbReference type="Proteomes" id="UP000199473"/>
    </source>
</evidence>
<keyword evidence="1" id="KW-0812">Transmembrane</keyword>
<protein>
    <submittedName>
        <fullName evidence="2">Uncharacterized protein</fullName>
    </submittedName>
</protein>
<accession>A0A1I4FBW6</accession>
<reference evidence="2 3" key="1">
    <citation type="submission" date="2016-10" db="EMBL/GenBank/DDBJ databases">
        <authorList>
            <person name="de Groot N.N."/>
        </authorList>
    </citation>
    <scope>NUCLEOTIDE SEQUENCE [LARGE SCALE GENOMIC DNA]</scope>
    <source>
        <strain evidence="2 3">DSM 19981</strain>
    </source>
</reference>